<dbReference type="InterPro" id="IPR023052">
    <property type="entry name" value="Cell_div_SepF"/>
</dbReference>
<evidence type="ECO:0000256" key="3">
    <source>
        <dbReference type="ARBA" id="ARBA00023306"/>
    </source>
</evidence>
<dbReference type="GO" id="GO:0000917">
    <property type="term" value="P:division septum assembly"/>
    <property type="evidence" value="ECO:0007669"/>
    <property type="project" value="UniProtKB-KW"/>
</dbReference>
<reference evidence="5" key="1">
    <citation type="submission" date="2020-05" db="EMBL/GenBank/DDBJ databases">
        <authorList>
            <person name="Chiriac C."/>
            <person name="Salcher M."/>
            <person name="Ghai R."/>
            <person name="Kavagutti S V."/>
        </authorList>
    </citation>
    <scope>NUCLEOTIDE SEQUENCE</scope>
</reference>
<evidence type="ECO:0000256" key="4">
    <source>
        <dbReference type="SAM" id="MobiDB-lite"/>
    </source>
</evidence>
<keyword evidence="3" id="KW-0131">Cell cycle</keyword>
<dbReference type="PANTHER" id="PTHR35798">
    <property type="entry name" value="CELL DIVISION PROTEIN SEPF"/>
    <property type="match status" value="1"/>
</dbReference>
<dbReference type="EMBL" id="CAEZST010000001">
    <property type="protein sequence ID" value="CAB4537630.1"/>
    <property type="molecule type" value="Genomic_DNA"/>
</dbReference>
<dbReference type="Pfam" id="PF04472">
    <property type="entry name" value="SepF"/>
    <property type="match status" value="1"/>
</dbReference>
<evidence type="ECO:0000313" key="6">
    <source>
        <dbReference type="EMBL" id="CAB4564461.1"/>
    </source>
</evidence>
<protein>
    <submittedName>
        <fullName evidence="5">Unannotated protein</fullName>
    </submittedName>
</protein>
<name>A0A6J6BEP9_9ZZZZ</name>
<dbReference type="EMBL" id="CAEZTO010000002">
    <property type="protein sequence ID" value="CAB4564461.1"/>
    <property type="molecule type" value="Genomic_DNA"/>
</dbReference>
<proteinExistence type="inferred from homology"/>
<gene>
    <name evidence="5" type="ORF">UFOPK1503_00020</name>
    <name evidence="6" type="ORF">UFOPK1693_00256</name>
</gene>
<dbReference type="InterPro" id="IPR007561">
    <property type="entry name" value="Cell_div_SepF/SepF-rel"/>
</dbReference>
<dbReference type="Gene3D" id="3.30.110.150">
    <property type="entry name" value="SepF-like protein"/>
    <property type="match status" value="1"/>
</dbReference>
<dbReference type="HAMAP" id="MF_01197">
    <property type="entry name" value="SepF"/>
    <property type="match status" value="1"/>
</dbReference>
<evidence type="ECO:0000256" key="1">
    <source>
        <dbReference type="ARBA" id="ARBA00022618"/>
    </source>
</evidence>
<feature type="region of interest" description="Disordered" evidence="4">
    <location>
        <begin position="11"/>
        <end position="44"/>
    </location>
</feature>
<keyword evidence="2" id="KW-0717">Septation</keyword>
<dbReference type="PANTHER" id="PTHR35798:SF1">
    <property type="entry name" value="CELL DIVISION PROTEIN SEPF"/>
    <property type="match status" value="1"/>
</dbReference>
<sequence>MGALNSVLGFFGFGSDEPAKPEGASKSIKSAPRPRRSSEMSEIVTLDPQTYADAKEVAAHYRTGVPVIVNIGAMSEADSKRMLDFMIGLKEGLEGQLRRVTSKVFLLSPHNVAVNDADSDEADAEDLMQ</sequence>
<evidence type="ECO:0000313" key="5">
    <source>
        <dbReference type="EMBL" id="CAB4537630.1"/>
    </source>
</evidence>
<dbReference type="InterPro" id="IPR038594">
    <property type="entry name" value="SepF-like_sf"/>
</dbReference>
<dbReference type="AlphaFoldDB" id="A0A6J6BEP9"/>
<accession>A0A6J6BEP9</accession>
<organism evidence="5">
    <name type="scientific">freshwater metagenome</name>
    <dbReference type="NCBI Taxonomy" id="449393"/>
    <lineage>
        <taxon>unclassified sequences</taxon>
        <taxon>metagenomes</taxon>
        <taxon>ecological metagenomes</taxon>
    </lineage>
</organism>
<keyword evidence="1" id="KW-0132">Cell division</keyword>
<evidence type="ECO:0000256" key="2">
    <source>
        <dbReference type="ARBA" id="ARBA00023210"/>
    </source>
</evidence>